<dbReference type="CDD" id="cd18808">
    <property type="entry name" value="SF1_C_Upf1"/>
    <property type="match status" value="1"/>
</dbReference>
<feature type="domain" description="NF-X1-type" evidence="5">
    <location>
        <begin position="324"/>
        <end position="343"/>
    </location>
</feature>
<dbReference type="InterPro" id="IPR027417">
    <property type="entry name" value="P-loop_NTPase"/>
</dbReference>
<dbReference type="PANTHER" id="PTHR10887">
    <property type="entry name" value="DNA2/NAM7 HELICASE FAMILY"/>
    <property type="match status" value="1"/>
</dbReference>
<organism evidence="6 7">
    <name type="scientific">Armadillidium nasatum</name>
    <dbReference type="NCBI Taxonomy" id="96803"/>
    <lineage>
        <taxon>Eukaryota</taxon>
        <taxon>Metazoa</taxon>
        <taxon>Ecdysozoa</taxon>
        <taxon>Arthropoda</taxon>
        <taxon>Crustacea</taxon>
        <taxon>Multicrustacea</taxon>
        <taxon>Malacostraca</taxon>
        <taxon>Eumalacostraca</taxon>
        <taxon>Peracarida</taxon>
        <taxon>Isopoda</taxon>
        <taxon>Oniscidea</taxon>
        <taxon>Crinocheta</taxon>
        <taxon>Armadillidiidae</taxon>
        <taxon>Armadillidium</taxon>
    </lineage>
</organism>
<dbReference type="OrthoDB" id="2423195at2759"/>
<gene>
    <name evidence="6" type="primary">ZNFX1_1</name>
    <name evidence="6" type="ORF">Anas_12918</name>
</gene>
<dbReference type="GO" id="GO:0031048">
    <property type="term" value="P:regulatory ncRNA-mediated heterochromatin formation"/>
    <property type="evidence" value="ECO:0007669"/>
    <property type="project" value="TreeGrafter"/>
</dbReference>
<dbReference type="Proteomes" id="UP000326759">
    <property type="component" value="Unassembled WGS sequence"/>
</dbReference>
<keyword evidence="2" id="KW-0677">Repeat</keyword>
<feature type="domain" description="NF-X1-type" evidence="5">
    <location>
        <begin position="379"/>
        <end position="396"/>
    </location>
</feature>
<dbReference type="PANTHER" id="PTHR10887:SF341">
    <property type="entry name" value="NFX1-TYPE ZINC FINGER-CONTAINING PROTEIN 1"/>
    <property type="match status" value="1"/>
</dbReference>
<dbReference type="Gene3D" id="3.40.50.300">
    <property type="entry name" value="P-loop containing nucleotide triphosphate hydrolases"/>
    <property type="match status" value="1"/>
</dbReference>
<name>A0A5N5TED1_9CRUS</name>
<protein>
    <submittedName>
        <fullName evidence="6">NFX1-type zinc finger-containing protein 1</fullName>
    </submittedName>
</protein>
<dbReference type="InterPro" id="IPR045055">
    <property type="entry name" value="DNA2/NAM7-like"/>
</dbReference>
<feature type="non-terminal residue" evidence="6">
    <location>
        <position position="1"/>
    </location>
</feature>
<dbReference type="InterPro" id="IPR047187">
    <property type="entry name" value="SF1_C_Upf1"/>
</dbReference>
<accession>A0A5N5TED1</accession>
<feature type="domain" description="NF-X1-type" evidence="5">
    <location>
        <begin position="265"/>
        <end position="288"/>
    </location>
</feature>
<dbReference type="SMART" id="SM00438">
    <property type="entry name" value="ZnF_NFX"/>
    <property type="match status" value="8"/>
</dbReference>
<dbReference type="Pfam" id="PF13087">
    <property type="entry name" value="AAA_12"/>
    <property type="match status" value="1"/>
</dbReference>
<evidence type="ECO:0000256" key="3">
    <source>
        <dbReference type="ARBA" id="ARBA00022771"/>
    </source>
</evidence>
<evidence type="ECO:0000313" key="7">
    <source>
        <dbReference type="Proteomes" id="UP000326759"/>
    </source>
</evidence>
<dbReference type="InterPro" id="IPR041679">
    <property type="entry name" value="DNA2/NAM7-like_C"/>
</dbReference>
<feature type="domain" description="NF-X1-type" evidence="5">
    <location>
        <begin position="210"/>
        <end position="229"/>
    </location>
</feature>
<evidence type="ECO:0000256" key="1">
    <source>
        <dbReference type="ARBA" id="ARBA00022723"/>
    </source>
</evidence>
<sequence>HFEKSESFENAYEAKFLLGLCSHLLKQGYDSSSITILTPYTGQQKCFYRLRRDESFTMCRDVQIRVLDDFQGEENNIILLSLVRSNDRGKIGFMNIENRINVALSRAKHGMYIMGNMTQMSEKSAVWKQIHEKLINNDNIGSELELQCKIHPFETSSIKLYEDFEIKSPNGGCTLPCEQPFPSCEHKCPYTCHASHKYVKCKFPCSKLICDQQHPCPKLCFEECGKCKVLINKMLSCGHSQPVMCSTPIENFKCPKLIPKEMPSCKHVIDLECHIDPNSVNCTANCEAMLSCGHQCNRKCHPRYDVNHLEYKCYFECERKPPLCKFNHKCIKKCYQECGICTVPTDRELKCGHTMNNIECGTLEKDIKCDKKCQRILKCGHVCSSLCGNDCGDCTENVKKLFPSCNHRIRGTCSVLENIKICPVKCERILSCGHICKKTCGEKCGDCMEEVDKCIRECNHFAKYSPSIEYCYGECTKTLACDHKCAEKCNEPCTSNCEKLVENYCSRNHKVLLQCHINQEASTTSFGLTRSKMLIGKYCTEPCKTILNCGHFCNGNCNDCFNGRLHSSCIETCSKVLVCGHKCKAPCVVDCCPPCKN</sequence>
<feature type="domain" description="NF-X1-type" evidence="5">
    <location>
        <begin position="184"/>
        <end position="207"/>
    </location>
</feature>
<evidence type="ECO:0000259" key="5">
    <source>
        <dbReference type="SMART" id="SM00438"/>
    </source>
</evidence>
<reference evidence="6 7" key="1">
    <citation type="journal article" date="2019" name="PLoS Biol.">
        <title>Sex chromosomes control vertical transmission of feminizing Wolbachia symbionts in an isopod.</title>
        <authorList>
            <person name="Becking T."/>
            <person name="Chebbi M.A."/>
            <person name="Giraud I."/>
            <person name="Moumen B."/>
            <person name="Laverre T."/>
            <person name="Caubet Y."/>
            <person name="Peccoud J."/>
            <person name="Gilbert C."/>
            <person name="Cordaux R."/>
        </authorList>
    </citation>
    <scope>NUCLEOTIDE SEQUENCE [LARGE SCALE GENOMIC DNA]</scope>
    <source>
        <strain evidence="6">ANa2</strain>
        <tissue evidence="6">Whole body excluding digestive tract and cuticle</tissue>
    </source>
</reference>
<dbReference type="EMBL" id="SEYY01002154">
    <property type="protein sequence ID" value="KAB7504892.1"/>
    <property type="molecule type" value="Genomic_DNA"/>
</dbReference>
<dbReference type="AlphaFoldDB" id="A0A5N5TED1"/>
<feature type="domain" description="NF-X1-type" evidence="5">
    <location>
        <begin position="432"/>
        <end position="449"/>
    </location>
</feature>
<feature type="domain" description="NF-X1-type" evidence="5">
    <location>
        <begin position="579"/>
        <end position="597"/>
    </location>
</feature>
<keyword evidence="4" id="KW-0862">Zinc</keyword>
<feature type="domain" description="NF-X1-type" evidence="5">
    <location>
        <begin position="292"/>
        <end position="315"/>
    </location>
</feature>
<keyword evidence="7" id="KW-1185">Reference proteome</keyword>
<comment type="caution">
    <text evidence="6">The sequence shown here is derived from an EMBL/GenBank/DDBJ whole genome shotgun (WGS) entry which is preliminary data.</text>
</comment>
<dbReference type="GO" id="GO:0008270">
    <property type="term" value="F:zinc ion binding"/>
    <property type="evidence" value="ECO:0007669"/>
    <property type="project" value="UniProtKB-KW"/>
</dbReference>
<evidence type="ECO:0000256" key="2">
    <source>
        <dbReference type="ARBA" id="ARBA00022737"/>
    </source>
</evidence>
<dbReference type="SUPFAM" id="SSF52540">
    <property type="entry name" value="P-loop containing nucleoside triphosphate hydrolases"/>
    <property type="match status" value="1"/>
</dbReference>
<dbReference type="GO" id="GO:0031380">
    <property type="term" value="C:nuclear RNA-directed RNA polymerase complex"/>
    <property type="evidence" value="ECO:0007669"/>
    <property type="project" value="TreeGrafter"/>
</dbReference>
<evidence type="ECO:0000313" key="6">
    <source>
        <dbReference type="EMBL" id="KAB7504892.1"/>
    </source>
</evidence>
<keyword evidence="3" id="KW-0863">Zinc-finger</keyword>
<evidence type="ECO:0000256" key="4">
    <source>
        <dbReference type="ARBA" id="ARBA00022833"/>
    </source>
</evidence>
<keyword evidence="1" id="KW-0479">Metal-binding</keyword>
<dbReference type="InterPro" id="IPR000967">
    <property type="entry name" value="Znf_NFX1"/>
</dbReference>
<proteinExistence type="predicted"/>